<dbReference type="AlphaFoldDB" id="A0A9D4YWE5"/>
<keyword evidence="9" id="KW-0175">Coiled coil</keyword>
<feature type="compositionally biased region" description="Low complexity" evidence="10">
    <location>
        <begin position="497"/>
        <end position="507"/>
    </location>
</feature>
<dbReference type="SMART" id="SM00360">
    <property type="entry name" value="RRM"/>
    <property type="match status" value="1"/>
</dbReference>
<evidence type="ECO:0000259" key="11">
    <source>
        <dbReference type="PROSITE" id="PS50102"/>
    </source>
</evidence>
<organism evidence="12 13">
    <name type="scientific">Chlorella vulgaris</name>
    <name type="common">Green alga</name>
    <dbReference type="NCBI Taxonomy" id="3077"/>
    <lineage>
        <taxon>Eukaryota</taxon>
        <taxon>Viridiplantae</taxon>
        <taxon>Chlorophyta</taxon>
        <taxon>core chlorophytes</taxon>
        <taxon>Trebouxiophyceae</taxon>
        <taxon>Chlorellales</taxon>
        <taxon>Chlorellaceae</taxon>
        <taxon>Chlorella clade</taxon>
        <taxon>Chlorella</taxon>
    </lineage>
</organism>
<dbReference type="PANTHER" id="PTHR14738">
    <property type="entry name" value="ZINC FINGER CCCH DOMAIN-CONTAINING PROTEIN 14"/>
    <property type="match status" value="1"/>
</dbReference>
<dbReference type="GO" id="GO:0008270">
    <property type="term" value="F:zinc ion binding"/>
    <property type="evidence" value="ECO:0007669"/>
    <property type="project" value="UniProtKB-KW"/>
</dbReference>
<dbReference type="EMBL" id="SIDB01000008">
    <property type="protein sequence ID" value="KAI3429550.1"/>
    <property type="molecule type" value="Genomic_DNA"/>
</dbReference>
<comment type="subcellular location">
    <subcellularLocation>
        <location evidence="1">Nucleus</location>
    </subcellularLocation>
</comment>
<dbReference type="GO" id="GO:0005737">
    <property type="term" value="C:cytoplasm"/>
    <property type="evidence" value="ECO:0007669"/>
    <property type="project" value="TreeGrafter"/>
</dbReference>
<dbReference type="InterPro" id="IPR035979">
    <property type="entry name" value="RBD_domain_sf"/>
</dbReference>
<feature type="region of interest" description="Disordered" evidence="10">
    <location>
        <begin position="161"/>
        <end position="318"/>
    </location>
</feature>
<dbReference type="GO" id="GO:0008143">
    <property type="term" value="F:poly(A) binding"/>
    <property type="evidence" value="ECO:0007669"/>
    <property type="project" value="InterPro"/>
</dbReference>
<reference evidence="12" key="1">
    <citation type="journal article" date="2019" name="Plant J.">
        <title>Chlorella vulgaris genome assembly and annotation reveals the molecular basis for metabolic acclimation to high light conditions.</title>
        <authorList>
            <person name="Cecchin M."/>
            <person name="Marcolungo L."/>
            <person name="Rossato M."/>
            <person name="Girolomoni L."/>
            <person name="Cosentino E."/>
            <person name="Cuine S."/>
            <person name="Li-Beisson Y."/>
            <person name="Delledonne M."/>
            <person name="Ballottari M."/>
        </authorList>
    </citation>
    <scope>NUCLEOTIDE SEQUENCE</scope>
    <source>
        <strain evidence="12">211/11P</strain>
    </source>
</reference>
<keyword evidence="8" id="KW-0694">RNA-binding</keyword>
<dbReference type="GO" id="GO:0005634">
    <property type="term" value="C:nucleus"/>
    <property type="evidence" value="ECO:0007669"/>
    <property type="project" value="UniProtKB-SubCell"/>
</dbReference>
<feature type="region of interest" description="Disordered" evidence="10">
    <location>
        <begin position="361"/>
        <end position="444"/>
    </location>
</feature>
<dbReference type="SUPFAM" id="SSF54928">
    <property type="entry name" value="RNA-binding domain, RBD"/>
    <property type="match status" value="1"/>
</dbReference>
<dbReference type="PANTHER" id="PTHR14738:SF29">
    <property type="entry name" value="ZINC FINGER CCCH DOMAIN-CONTAINING PROTEIN 14"/>
    <property type="match status" value="1"/>
</dbReference>
<dbReference type="InterPro" id="IPR000504">
    <property type="entry name" value="RRM_dom"/>
</dbReference>
<keyword evidence="3" id="KW-0479">Metal-binding</keyword>
<feature type="region of interest" description="Disordered" evidence="10">
    <location>
        <begin position="86"/>
        <end position="146"/>
    </location>
</feature>
<evidence type="ECO:0000313" key="13">
    <source>
        <dbReference type="Proteomes" id="UP001055712"/>
    </source>
</evidence>
<dbReference type="Proteomes" id="UP001055712">
    <property type="component" value="Unassembled WGS sequence"/>
</dbReference>
<protein>
    <recommendedName>
        <fullName evidence="11">RRM domain-containing protein</fullName>
    </recommendedName>
</protein>
<evidence type="ECO:0000256" key="4">
    <source>
        <dbReference type="ARBA" id="ARBA00022737"/>
    </source>
</evidence>
<keyword evidence="7" id="KW-0539">Nucleus</keyword>
<dbReference type="PROSITE" id="PS50102">
    <property type="entry name" value="RRM"/>
    <property type="match status" value="1"/>
</dbReference>
<sequence>MSRAQTSSRIPDVDPKSAVGAALTTAIQTKLRTYLGADYVDRSLAQYVVIMLAHKTGQQGVGDNLVEFLGEVDAREAASWLFENLDELAKPPPGPKVDQQAQRRRQAAQPATTGQGGVPADQQQAAQQLGQQQGQLQVQQRLEGEAQEHEGLALELEVSDNGMAEGGGDEGSDADTAEAAPSGGGSGGHEEGPAGLRRLQSAVVVDERRRSGGRRATSRSRSRGRYSPPPRRRRSHSPVRLRSPPRRRSPPRAGQYFWEGSTGMQYRGHDPYPYRSAGGSGGWRSERSPPRRRSPSPYNGRGSHRHGAGGGGDAAAYQQRPWSPRAAPSIAAHPQAENRWGEGAYGGSGAGGSGVFGRLQHREELGGGGGRWHRSRQQQFSQHDLRWEGDEEVPPRHHQSHPRDAAWGLEGGYPAEHPHHQHHHHQQQQVGERGQLHSAGTAEPLRRDSRTLAAAGEYQDSRLVQQQQQGAQELEQQRLPPWERPSYMDLELERQRQQQQQQQQQQQHEVPLHQAVAQQHPPPGLGLARTVAAPSVADGFVSAPAQAAALPAQPNGGQATSFQVTFSQQGQAARRMLNAPLLQQPDLQAVLQRRLRSMELQLVALRADQAQRQLEAAQAQQVQEQDQHHLSTAARLDQTVRSVCIRGVHRSASDRVLIAHFGGCGYIQRITHLREPGSGARSGVVYMQFATAAQAQAALALDGSALLQRAIQVVPSDSPAARVATSRVLRASFPPSGPMPMPLFAAPQHGSMASSHNHYRRGGGRGDGGSGRGSSKAHAAFKYVRPADQAAVPGGVAAAAAAAVDGGSGAALATGGDQHMAD</sequence>
<accession>A0A9D4YWE5</accession>
<evidence type="ECO:0000256" key="10">
    <source>
        <dbReference type="SAM" id="MobiDB-lite"/>
    </source>
</evidence>
<evidence type="ECO:0000256" key="5">
    <source>
        <dbReference type="ARBA" id="ARBA00022771"/>
    </source>
</evidence>
<comment type="similarity">
    <text evidence="2">Belongs to the ZC3H14 family.</text>
</comment>
<dbReference type="OrthoDB" id="4726at2759"/>
<feature type="compositionally biased region" description="Low complexity" evidence="10">
    <location>
        <begin position="465"/>
        <end position="474"/>
    </location>
</feature>
<comment type="caution">
    <text evidence="12">The sequence shown here is derived from an EMBL/GenBank/DDBJ whole genome shotgun (WGS) entry which is preliminary data.</text>
</comment>
<dbReference type="GO" id="GO:0043488">
    <property type="term" value="P:regulation of mRNA stability"/>
    <property type="evidence" value="ECO:0007669"/>
    <property type="project" value="InterPro"/>
</dbReference>
<dbReference type="InterPro" id="IPR012677">
    <property type="entry name" value="Nucleotide-bd_a/b_plait_sf"/>
</dbReference>
<evidence type="ECO:0000256" key="7">
    <source>
        <dbReference type="ARBA" id="ARBA00023242"/>
    </source>
</evidence>
<evidence type="ECO:0000256" key="1">
    <source>
        <dbReference type="ARBA" id="ARBA00004123"/>
    </source>
</evidence>
<evidence type="ECO:0000256" key="3">
    <source>
        <dbReference type="ARBA" id="ARBA00022723"/>
    </source>
</evidence>
<feature type="compositionally biased region" description="Acidic residues" evidence="10">
    <location>
        <begin position="167"/>
        <end position="176"/>
    </location>
</feature>
<name>A0A9D4YWE5_CHLVU</name>
<evidence type="ECO:0000256" key="9">
    <source>
        <dbReference type="SAM" id="Coils"/>
    </source>
</evidence>
<feature type="region of interest" description="Disordered" evidence="10">
    <location>
        <begin position="492"/>
        <end position="518"/>
    </location>
</feature>
<dbReference type="InterPro" id="IPR040366">
    <property type="entry name" value="Nab2/ZC3H14"/>
</dbReference>
<evidence type="ECO:0000256" key="6">
    <source>
        <dbReference type="ARBA" id="ARBA00022833"/>
    </source>
</evidence>
<feature type="region of interest" description="Disordered" evidence="10">
    <location>
        <begin position="462"/>
        <end position="481"/>
    </location>
</feature>
<reference evidence="12" key="2">
    <citation type="submission" date="2020-11" db="EMBL/GenBank/DDBJ databases">
        <authorList>
            <person name="Cecchin M."/>
            <person name="Marcolungo L."/>
            <person name="Rossato M."/>
            <person name="Girolomoni L."/>
            <person name="Cosentino E."/>
            <person name="Cuine S."/>
            <person name="Li-Beisson Y."/>
            <person name="Delledonne M."/>
            <person name="Ballottari M."/>
        </authorList>
    </citation>
    <scope>NUCLEOTIDE SEQUENCE</scope>
    <source>
        <strain evidence="12">211/11P</strain>
        <tissue evidence="12">Whole cell</tissue>
    </source>
</reference>
<dbReference type="Pfam" id="PF00076">
    <property type="entry name" value="RRM_1"/>
    <property type="match status" value="1"/>
</dbReference>
<gene>
    <name evidence="12" type="ORF">D9Q98_005638</name>
</gene>
<feature type="region of interest" description="Disordered" evidence="10">
    <location>
        <begin position="749"/>
        <end position="777"/>
    </location>
</feature>
<evidence type="ECO:0000313" key="12">
    <source>
        <dbReference type="EMBL" id="KAI3429550.1"/>
    </source>
</evidence>
<keyword evidence="5" id="KW-0863">Zinc-finger</keyword>
<dbReference type="Gene3D" id="3.30.70.330">
    <property type="match status" value="1"/>
</dbReference>
<feature type="domain" description="RRM" evidence="11">
    <location>
        <begin position="641"/>
        <end position="718"/>
    </location>
</feature>
<feature type="compositionally biased region" description="Basic residues" evidence="10">
    <location>
        <begin position="211"/>
        <end position="250"/>
    </location>
</feature>
<feature type="compositionally biased region" description="Low complexity" evidence="10">
    <location>
        <begin position="118"/>
        <end position="140"/>
    </location>
</feature>
<keyword evidence="13" id="KW-1185">Reference proteome</keyword>
<proteinExistence type="inferred from homology"/>
<evidence type="ECO:0000256" key="2">
    <source>
        <dbReference type="ARBA" id="ARBA00008423"/>
    </source>
</evidence>
<evidence type="ECO:0000256" key="8">
    <source>
        <dbReference type="PROSITE-ProRule" id="PRU00176"/>
    </source>
</evidence>
<feature type="coiled-coil region" evidence="9">
    <location>
        <begin position="588"/>
        <end position="627"/>
    </location>
</feature>
<keyword evidence="4" id="KW-0677">Repeat</keyword>
<keyword evidence="6" id="KW-0862">Zinc</keyword>